<organism evidence="2 3">
    <name type="scientific">Cohnella herbarum</name>
    <dbReference type="NCBI Taxonomy" id="2728023"/>
    <lineage>
        <taxon>Bacteria</taxon>
        <taxon>Bacillati</taxon>
        <taxon>Bacillota</taxon>
        <taxon>Bacilli</taxon>
        <taxon>Bacillales</taxon>
        <taxon>Paenibacillaceae</taxon>
        <taxon>Cohnella</taxon>
    </lineage>
</organism>
<dbReference type="InterPro" id="IPR046720">
    <property type="entry name" value="DUF6612"/>
</dbReference>
<evidence type="ECO:0000313" key="2">
    <source>
        <dbReference type="EMBL" id="QJD85324.1"/>
    </source>
</evidence>
<dbReference type="Proteomes" id="UP000502248">
    <property type="component" value="Chromosome"/>
</dbReference>
<dbReference type="Gene3D" id="2.50.20.20">
    <property type="match status" value="1"/>
</dbReference>
<accession>A0A7Z2ZMU0</accession>
<evidence type="ECO:0000313" key="3">
    <source>
        <dbReference type="Proteomes" id="UP000502248"/>
    </source>
</evidence>
<reference evidence="2 3" key="1">
    <citation type="submission" date="2020-04" db="EMBL/GenBank/DDBJ databases">
        <title>Genome sequencing of novel species.</title>
        <authorList>
            <person name="Heo J."/>
            <person name="Kim S.-J."/>
            <person name="Kim J.-S."/>
            <person name="Hong S.-B."/>
            <person name="Kwon S.-W."/>
        </authorList>
    </citation>
    <scope>NUCLEOTIDE SEQUENCE [LARGE SCALE GENOMIC DNA]</scope>
    <source>
        <strain evidence="2 3">MFER-1</strain>
    </source>
</reference>
<sequence>MNIANYRNHDLRKSLRALAFGFLLCLAACSRDDSSATGSRNELPSASASDIANEDSATAWIEKAIAGAQSMTKYGFELQMHQKLTGTEGGKGVSNVRIDMQGRVERNPLKLDQTIVSDIDSDKTTLRSVVVPDAYYMYLPEYEEWSKLSKDVAAENIATLSDYQVNPERALTNFRGLRGALTAEQDGGAVILRYEGTGQEAKIFLAGLLESTLGVTGEQSDIMDSLAVHKLKVIVTMDAGRHWPLSYRIESNMTIELEPGKKTGVDQTLAGTYSKHNVSAPITVPKEAEQALDPDELGKELGLE</sequence>
<keyword evidence="3" id="KW-1185">Reference proteome</keyword>
<dbReference type="EMBL" id="CP051680">
    <property type="protein sequence ID" value="QJD85324.1"/>
    <property type="molecule type" value="Genomic_DNA"/>
</dbReference>
<evidence type="ECO:0000256" key="1">
    <source>
        <dbReference type="SAM" id="MobiDB-lite"/>
    </source>
</evidence>
<protein>
    <recommendedName>
        <fullName evidence="4">Lipoprotein</fullName>
    </recommendedName>
</protein>
<dbReference type="KEGG" id="cheb:HH215_20535"/>
<gene>
    <name evidence="2" type="ORF">HH215_20535</name>
</gene>
<proteinExistence type="predicted"/>
<dbReference type="Pfam" id="PF20316">
    <property type="entry name" value="DUF6612"/>
    <property type="match status" value="1"/>
</dbReference>
<evidence type="ECO:0008006" key="4">
    <source>
        <dbReference type="Google" id="ProtNLM"/>
    </source>
</evidence>
<feature type="region of interest" description="Disordered" evidence="1">
    <location>
        <begin position="285"/>
        <end position="304"/>
    </location>
</feature>
<dbReference type="RefSeq" id="WP_169281589.1">
    <property type="nucleotide sequence ID" value="NZ_CP051680.1"/>
</dbReference>
<dbReference type="AlphaFoldDB" id="A0A7Z2ZMU0"/>
<name>A0A7Z2ZMU0_9BACL</name>